<dbReference type="PANTHER" id="PTHR35697">
    <property type="entry name" value="OS08G0108300 PROTEIN"/>
    <property type="match status" value="1"/>
</dbReference>
<dbReference type="Proteomes" id="UP000243459">
    <property type="component" value="Chromosome 10"/>
</dbReference>
<evidence type="ECO:0000256" key="1">
    <source>
        <dbReference type="SAM" id="Phobius"/>
    </source>
</evidence>
<reference evidence="3" key="1">
    <citation type="journal article" date="2017" name="Nat. Commun.">
        <title>The asparagus genome sheds light on the origin and evolution of a young Y chromosome.</title>
        <authorList>
            <person name="Harkess A."/>
            <person name="Zhou J."/>
            <person name="Xu C."/>
            <person name="Bowers J.E."/>
            <person name="Van der Hulst R."/>
            <person name="Ayyampalayam S."/>
            <person name="Mercati F."/>
            <person name="Riccardi P."/>
            <person name="McKain M.R."/>
            <person name="Kakrana A."/>
            <person name="Tang H."/>
            <person name="Ray J."/>
            <person name="Groenendijk J."/>
            <person name="Arikit S."/>
            <person name="Mathioni S.M."/>
            <person name="Nakano M."/>
            <person name="Shan H."/>
            <person name="Telgmann-Rauber A."/>
            <person name="Kanno A."/>
            <person name="Yue Z."/>
            <person name="Chen H."/>
            <person name="Li W."/>
            <person name="Chen Y."/>
            <person name="Xu X."/>
            <person name="Zhang Y."/>
            <person name="Luo S."/>
            <person name="Chen H."/>
            <person name="Gao J."/>
            <person name="Mao Z."/>
            <person name="Pires J.C."/>
            <person name="Luo M."/>
            <person name="Kudrna D."/>
            <person name="Wing R.A."/>
            <person name="Meyers B.C."/>
            <person name="Yi K."/>
            <person name="Kong H."/>
            <person name="Lavrijsen P."/>
            <person name="Sunseri F."/>
            <person name="Falavigna A."/>
            <person name="Ye Y."/>
            <person name="Leebens-Mack J.H."/>
            <person name="Chen G."/>
        </authorList>
    </citation>
    <scope>NUCLEOTIDE SEQUENCE [LARGE SCALE GENOMIC DNA]</scope>
    <source>
        <strain evidence="3">cv. DH0086</strain>
    </source>
</reference>
<evidence type="ECO:0000313" key="3">
    <source>
        <dbReference type="Proteomes" id="UP000243459"/>
    </source>
</evidence>
<keyword evidence="1" id="KW-0472">Membrane</keyword>
<organism evidence="2 3">
    <name type="scientific">Asparagus officinalis</name>
    <name type="common">Garden asparagus</name>
    <dbReference type="NCBI Taxonomy" id="4686"/>
    <lineage>
        <taxon>Eukaryota</taxon>
        <taxon>Viridiplantae</taxon>
        <taxon>Streptophyta</taxon>
        <taxon>Embryophyta</taxon>
        <taxon>Tracheophyta</taxon>
        <taxon>Spermatophyta</taxon>
        <taxon>Magnoliopsida</taxon>
        <taxon>Liliopsida</taxon>
        <taxon>Asparagales</taxon>
        <taxon>Asparagaceae</taxon>
        <taxon>Asparagoideae</taxon>
        <taxon>Asparagus</taxon>
    </lineage>
</organism>
<evidence type="ECO:0000313" key="2">
    <source>
        <dbReference type="EMBL" id="ONK56426.1"/>
    </source>
</evidence>
<sequence>MLANHTLYSFTSPTKMAIIVVFVILGALLFLSLLAVALCCFLKMMMKKKMVQEADVVNVSDRVHKHETVLPGPHGQQFVAWTVDEDFNIEGTVRKNEVRFQGEIWASEQKNSIFNTKPHMNA</sequence>
<dbReference type="GO" id="GO:0009834">
    <property type="term" value="P:plant-type secondary cell wall biogenesis"/>
    <property type="evidence" value="ECO:0007669"/>
    <property type="project" value="InterPro"/>
</dbReference>
<dbReference type="EMBL" id="CM007390">
    <property type="protein sequence ID" value="ONK56426.1"/>
    <property type="molecule type" value="Genomic_DNA"/>
</dbReference>
<dbReference type="InterPro" id="IPR044950">
    <property type="entry name" value="TED6/7"/>
</dbReference>
<keyword evidence="1" id="KW-0812">Transmembrane</keyword>
<keyword evidence="1" id="KW-1133">Transmembrane helix</keyword>
<protein>
    <submittedName>
        <fullName evidence="2">Uncharacterized protein</fullName>
    </submittedName>
</protein>
<accession>A0A5P1E602</accession>
<feature type="transmembrane region" description="Helical" evidence="1">
    <location>
        <begin position="16"/>
        <end position="42"/>
    </location>
</feature>
<keyword evidence="3" id="KW-1185">Reference proteome</keyword>
<proteinExistence type="predicted"/>
<dbReference type="PANTHER" id="PTHR35697:SF1">
    <property type="entry name" value="PROTEIN TRACHEARY ELEMENT DIFFERENTIATION-RELATED 7"/>
    <property type="match status" value="1"/>
</dbReference>
<dbReference type="Gramene" id="ONK56426">
    <property type="protein sequence ID" value="ONK56426"/>
    <property type="gene ID" value="A4U43_C10F8510"/>
</dbReference>
<dbReference type="AlphaFoldDB" id="A0A5P1E602"/>
<name>A0A5P1E602_ASPOF</name>
<gene>
    <name evidence="2" type="ORF">A4U43_C10F8510</name>
</gene>